<feature type="transmembrane region" description="Helical" evidence="7">
    <location>
        <begin position="615"/>
        <end position="635"/>
    </location>
</feature>
<dbReference type="Proteomes" id="UP000027265">
    <property type="component" value="Unassembled WGS sequence"/>
</dbReference>
<keyword evidence="3 7" id="KW-0812">Transmembrane</keyword>
<dbReference type="PANTHER" id="PTHR19432">
    <property type="entry name" value="SUGAR TRANSPORTER"/>
    <property type="match status" value="1"/>
</dbReference>
<evidence type="ECO:0000256" key="6">
    <source>
        <dbReference type="SAM" id="MobiDB-lite"/>
    </source>
</evidence>
<dbReference type="OrthoDB" id="28755at2759"/>
<feature type="transmembrane region" description="Helical" evidence="7">
    <location>
        <begin position="217"/>
        <end position="237"/>
    </location>
</feature>
<feature type="compositionally biased region" description="Acidic residues" evidence="6">
    <location>
        <begin position="478"/>
        <end position="487"/>
    </location>
</feature>
<gene>
    <name evidence="8" type="ORF">JAAARDRAFT_136172</name>
</gene>
<feature type="transmembrane region" description="Helical" evidence="7">
    <location>
        <begin position="333"/>
        <end position="353"/>
    </location>
</feature>
<feature type="transmembrane region" description="Helical" evidence="7">
    <location>
        <begin position="104"/>
        <end position="123"/>
    </location>
</feature>
<evidence type="ECO:0000256" key="5">
    <source>
        <dbReference type="ARBA" id="ARBA00023136"/>
    </source>
</evidence>
<evidence type="ECO:0000256" key="4">
    <source>
        <dbReference type="ARBA" id="ARBA00022989"/>
    </source>
</evidence>
<proteinExistence type="predicted"/>
<feature type="compositionally biased region" description="Low complexity" evidence="6">
    <location>
        <begin position="490"/>
        <end position="500"/>
    </location>
</feature>
<reference evidence="9" key="1">
    <citation type="journal article" date="2014" name="Proc. Natl. Acad. Sci. U.S.A.">
        <title>Extensive sampling of basidiomycete genomes demonstrates inadequacy of the white-rot/brown-rot paradigm for wood decay fungi.</title>
        <authorList>
            <person name="Riley R."/>
            <person name="Salamov A.A."/>
            <person name="Brown D.W."/>
            <person name="Nagy L.G."/>
            <person name="Floudas D."/>
            <person name="Held B.W."/>
            <person name="Levasseur A."/>
            <person name="Lombard V."/>
            <person name="Morin E."/>
            <person name="Otillar R."/>
            <person name="Lindquist E.A."/>
            <person name="Sun H."/>
            <person name="LaButti K.M."/>
            <person name="Schmutz J."/>
            <person name="Jabbour D."/>
            <person name="Luo H."/>
            <person name="Baker S.E."/>
            <person name="Pisabarro A.G."/>
            <person name="Walton J.D."/>
            <person name="Blanchette R.A."/>
            <person name="Henrissat B."/>
            <person name="Martin F."/>
            <person name="Cullen D."/>
            <person name="Hibbett D.S."/>
            <person name="Grigoriev I.V."/>
        </authorList>
    </citation>
    <scope>NUCLEOTIDE SEQUENCE [LARGE SCALE GENOMIC DNA]</scope>
    <source>
        <strain evidence="9">MUCL 33604</strain>
    </source>
</reference>
<evidence type="ECO:0000313" key="8">
    <source>
        <dbReference type="EMBL" id="KDQ54090.1"/>
    </source>
</evidence>
<protein>
    <recommendedName>
        <fullName evidence="10">Major facilitator superfamily (MFS) profile domain-containing protein</fullName>
    </recommendedName>
</protein>
<name>A0A067PJS2_9AGAM</name>
<evidence type="ECO:0000256" key="2">
    <source>
        <dbReference type="ARBA" id="ARBA00022448"/>
    </source>
</evidence>
<feature type="transmembrane region" description="Helical" evidence="7">
    <location>
        <begin position="278"/>
        <end position="300"/>
    </location>
</feature>
<evidence type="ECO:0000256" key="1">
    <source>
        <dbReference type="ARBA" id="ARBA00004141"/>
    </source>
</evidence>
<dbReference type="HOGENOM" id="CLU_018303_0_0_1"/>
<evidence type="ECO:0000313" key="9">
    <source>
        <dbReference type="Proteomes" id="UP000027265"/>
    </source>
</evidence>
<feature type="transmembrane region" description="Helical" evidence="7">
    <location>
        <begin position="539"/>
        <end position="559"/>
    </location>
</feature>
<keyword evidence="4 7" id="KW-1133">Transmembrane helix</keyword>
<sequence>MTGFSALAVAEEGEREDGSQLTGVSKILGPRWLQIPNLTIGFLGVQVLWSIEMAYASPYLLSLGLKKSLMAIVFLAGPLSGLIVQPIIGVLSDNSKSRFGRRRPYMLLGVALSVFGLFLLGFTRQFAGIFTLPGTTANDTLTIWLAVLSIYCVDFSVNIVQAVDRALLVDTLPTSEQANGNAWIARMLGIGSVAAFFVGNIDLTAIFPMLGKTQLEVLSIITITLLIIPHLTMSYCVKEKVLLYFKYLGSSQAEKGVIAELRLLWDTMFTLPRVIRQICYIQLFAWIGWFPVLFYTTVYIGELYKRANPLPADADNGAIQRWDAEATRLGTRVMLYGSVLTMATNFLAPLFVYDEAAEKERNGNQWVEVKNPQIYKVHPATLWAASHLLFSCCMGATLFTSSVAGATILMTLTGFSWAITLWVPFSLLGEAIRSDSSPLSEGLDSDDASILLCNRRSGDSPFGDRYSEERRFLLVGEEKEELEEEKEEGSGVSSRSSVSIEGGNGEVRVRENAYVAGAKEAGGGDLSAKAGVILGIHNIFIVIPQFLMTGLSSIIFAIFEPTKSVLHHHRPGNTRPIGNVTLAASANTTLNDLLSLRDEDSDQVDQADGPNSVAIIFRLGGIAAVVAFVLCLRLSRELKRR</sequence>
<comment type="subcellular location">
    <subcellularLocation>
        <location evidence="1">Membrane</location>
        <topology evidence="1">Multi-pass membrane protein</topology>
    </subcellularLocation>
</comment>
<keyword evidence="2" id="KW-0813">Transport</keyword>
<dbReference type="GO" id="GO:0008506">
    <property type="term" value="F:sucrose:proton symporter activity"/>
    <property type="evidence" value="ECO:0007669"/>
    <property type="project" value="TreeGrafter"/>
</dbReference>
<evidence type="ECO:0008006" key="10">
    <source>
        <dbReference type="Google" id="ProtNLM"/>
    </source>
</evidence>
<dbReference type="EMBL" id="KL197730">
    <property type="protein sequence ID" value="KDQ54090.1"/>
    <property type="molecule type" value="Genomic_DNA"/>
</dbReference>
<dbReference type="SUPFAM" id="SSF103473">
    <property type="entry name" value="MFS general substrate transporter"/>
    <property type="match status" value="1"/>
</dbReference>
<dbReference type="InterPro" id="IPR036259">
    <property type="entry name" value="MFS_trans_sf"/>
</dbReference>
<organism evidence="8 9">
    <name type="scientific">Jaapia argillacea MUCL 33604</name>
    <dbReference type="NCBI Taxonomy" id="933084"/>
    <lineage>
        <taxon>Eukaryota</taxon>
        <taxon>Fungi</taxon>
        <taxon>Dikarya</taxon>
        <taxon>Basidiomycota</taxon>
        <taxon>Agaricomycotina</taxon>
        <taxon>Agaricomycetes</taxon>
        <taxon>Agaricomycetidae</taxon>
        <taxon>Jaapiales</taxon>
        <taxon>Jaapiaceae</taxon>
        <taxon>Jaapia</taxon>
    </lineage>
</organism>
<feature type="transmembrane region" description="Helical" evidence="7">
    <location>
        <begin position="184"/>
        <end position="211"/>
    </location>
</feature>
<dbReference type="GO" id="GO:0005886">
    <property type="term" value="C:plasma membrane"/>
    <property type="evidence" value="ECO:0007669"/>
    <property type="project" value="TreeGrafter"/>
</dbReference>
<dbReference type="FunCoup" id="A0A067PJS2">
    <property type="interactions" value="61"/>
</dbReference>
<accession>A0A067PJS2</accession>
<feature type="transmembrane region" description="Helical" evidence="7">
    <location>
        <begin position="380"/>
        <end position="400"/>
    </location>
</feature>
<dbReference type="InParanoid" id="A0A067PJS2"/>
<feature type="transmembrane region" description="Helical" evidence="7">
    <location>
        <begin position="68"/>
        <end position="92"/>
    </location>
</feature>
<feature type="transmembrane region" description="Helical" evidence="7">
    <location>
        <begin position="143"/>
        <end position="163"/>
    </location>
</feature>
<dbReference type="PANTHER" id="PTHR19432:SF91">
    <property type="entry name" value="GENERAL ALPHA-GLUCOSIDE PERMEASE"/>
    <property type="match status" value="1"/>
</dbReference>
<keyword evidence="9" id="KW-1185">Reference proteome</keyword>
<dbReference type="Pfam" id="PF13347">
    <property type="entry name" value="MFS_2"/>
    <property type="match status" value="1"/>
</dbReference>
<feature type="region of interest" description="Disordered" evidence="6">
    <location>
        <begin position="477"/>
        <end position="500"/>
    </location>
</feature>
<evidence type="ECO:0000256" key="7">
    <source>
        <dbReference type="SAM" id="Phobius"/>
    </source>
</evidence>
<dbReference type="AlphaFoldDB" id="A0A067PJS2"/>
<evidence type="ECO:0000256" key="3">
    <source>
        <dbReference type="ARBA" id="ARBA00022692"/>
    </source>
</evidence>
<keyword evidence="5 7" id="KW-0472">Membrane</keyword>
<feature type="transmembrane region" description="Helical" evidence="7">
    <location>
        <begin position="406"/>
        <end position="428"/>
    </location>
</feature>
<dbReference type="Gene3D" id="1.20.1250.20">
    <property type="entry name" value="MFS general substrate transporter like domains"/>
    <property type="match status" value="1"/>
</dbReference>